<dbReference type="InterPro" id="IPR004378">
    <property type="entry name" value="F420H2_quin_Rdtase"/>
</dbReference>
<proteinExistence type="predicted"/>
<dbReference type="RefSeq" id="WP_397558216.1">
    <property type="nucleotide sequence ID" value="NZ_JBIQWL010000012.1"/>
</dbReference>
<evidence type="ECO:0000313" key="1">
    <source>
        <dbReference type="EMBL" id="MFH8252785.1"/>
    </source>
</evidence>
<dbReference type="Pfam" id="PF04075">
    <property type="entry name" value="F420H2_quin_red"/>
    <property type="match status" value="1"/>
</dbReference>
<dbReference type="EMBL" id="JBIQWL010000012">
    <property type="protein sequence ID" value="MFH8252785.1"/>
    <property type="molecule type" value="Genomic_DNA"/>
</dbReference>
<evidence type="ECO:0000313" key="2">
    <source>
        <dbReference type="Proteomes" id="UP001610861"/>
    </source>
</evidence>
<dbReference type="SUPFAM" id="SSF50475">
    <property type="entry name" value="FMN-binding split barrel"/>
    <property type="match status" value="1"/>
</dbReference>
<name>A0ABW7QD16_9MICO</name>
<protein>
    <submittedName>
        <fullName evidence="1">Nitroreductase/quinone reductase family protein</fullName>
    </submittedName>
</protein>
<gene>
    <name evidence="1" type="ORF">ACH3VR_20635</name>
</gene>
<sequence>MDSAIAKALALGPDSTMADHTVDITTIGARSGEPRRIEIWFHNVDGAVYLTGLPGPRSWYANLIANPRFTFHLKHAVHADLAATAVPITAPDDRARLFGVIIRGIDDLYVRRGSRRHVAQPERWLAESPLVRVEFD</sequence>
<comment type="caution">
    <text evidence="1">The sequence shown here is derived from an EMBL/GenBank/DDBJ whole genome shotgun (WGS) entry which is preliminary data.</text>
</comment>
<keyword evidence="2" id="KW-1185">Reference proteome</keyword>
<dbReference type="Gene3D" id="2.30.110.10">
    <property type="entry name" value="Electron Transport, Fmn-binding Protein, Chain A"/>
    <property type="match status" value="1"/>
</dbReference>
<reference evidence="1 2" key="1">
    <citation type="submission" date="2024-09" db="EMBL/GenBank/DDBJ databases">
        <authorList>
            <person name="Pan X."/>
        </authorList>
    </citation>
    <scope>NUCLEOTIDE SEQUENCE [LARGE SCALE GENOMIC DNA]</scope>
    <source>
        <strain evidence="1 2">B2969</strain>
    </source>
</reference>
<organism evidence="1 2">
    <name type="scientific">Microbacterium alkaliflavum</name>
    <dbReference type="NCBI Taxonomy" id="3248839"/>
    <lineage>
        <taxon>Bacteria</taxon>
        <taxon>Bacillati</taxon>
        <taxon>Actinomycetota</taxon>
        <taxon>Actinomycetes</taxon>
        <taxon>Micrococcales</taxon>
        <taxon>Microbacteriaceae</taxon>
        <taxon>Microbacterium</taxon>
    </lineage>
</organism>
<accession>A0ABW7QD16</accession>
<dbReference type="Proteomes" id="UP001610861">
    <property type="component" value="Unassembled WGS sequence"/>
</dbReference>
<dbReference type="InterPro" id="IPR012349">
    <property type="entry name" value="Split_barrel_FMN-bd"/>
</dbReference>